<comment type="caution">
    <text evidence="2">The sequence shown here is derived from an EMBL/GenBank/DDBJ whole genome shotgun (WGS) entry which is preliminary data.</text>
</comment>
<dbReference type="SUPFAM" id="SSF54637">
    <property type="entry name" value="Thioesterase/thiol ester dehydrase-isomerase"/>
    <property type="match status" value="1"/>
</dbReference>
<keyword evidence="3" id="KW-1185">Reference proteome</keyword>
<gene>
    <name evidence="2" type="ORF">BXZ70DRAFT_1007472</name>
</gene>
<proteinExistence type="inferred from homology"/>
<dbReference type="Gene3D" id="3.10.129.10">
    <property type="entry name" value="Hotdog Thioesterase"/>
    <property type="match status" value="1"/>
</dbReference>
<dbReference type="InterPro" id="IPR051490">
    <property type="entry name" value="THEM6_lcsJ_thioesterase"/>
</dbReference>
<organism evidence="2 3">
    <name type="scientific">Cristinia sonorae</name>
    <dbReference type="NCBI Taxonomy" id="1940300"/>
    <lineage>
        <taxon>Eukaryota</taxon>
        <taxon>Fungi</taxon>
        <taxon>Dikarya</taxon>
        <taxon>Basidiomycota</taxon>
        <taxon>Agaricomycotina</taxon>
        <taxon>Agaricomycetes</taxon>
        <taxon>Agaricomycetidae</taxon>
        <taxon>Agaricales</taxon>
        <taxon>Pleurotineae</taxon>
        <taxon>Stephanosporaceae</taxon>
        <taxon>Cristinia</taxon>
    </lineage>
</organism>
<evidence type="ECO:0000313" key="2">
    <source>
        <dbReference type="EMBL" id="KAH8101071.1"/>
    </source>
</evidence>
<protein>
    <submittedName>
        <fullName evidence="2">Uncharacterized protein</fullName>
    </submittedName>
</protein>
<dbReference type="EMBL" id="JAEVFJ010000013">
    <property type="protein sequence ID" value="KAH8101071.1"/>
    <property type="molecule type" value="Genomic_DNA"/>
</dbReference>
<comment type="similarity">
    <text evidence="1">Belongs to the lcsJ thioesterase family.</text>
</comment>
<sequence>MAFSGLLVVNAGSLPLVWHVRVLRHMIKWHVLRLLSPNKHLYMQHTSPIAQNPFASEITHNYWAGPDDCDFLGHLSNSSYAKNLDIVRMKVCVTNLHPFMLEGGFMPLAGADYAYLFEIPMFTSYEVRAKVAAWDEKWIYLYSEFITRPKVSKPRGQSQCSLSAETGIPGKKPRGVRADGTKLHCVAISRYVFKLGRITVPPRIALSICGFGGDGKNWEQYVTMKQKGTLNEFLRGGWKTANGWDLPEFEEQRVAGLEWCQKLNEGISEAASFEWVS</sequence>
<dbReference type="PANTHER" id="PTHR12475">
    <property type="match status" value="1"/>
</dbReference>
<dbReference type="OrthoDB" id="265761at2759"/>
<dbReference type="Proteomes" id="UP000813824">
    <property type="component" value="Unassembled WGS sequence"/>
</dbReference>
<dbReference type="InterPro" id="IPR029069">
    <property type="entry name" value="HotDog_dom_sf"/>
</dbReference>
<reference evidence="2" key="1">
    <citation type="journal article" date="2021" name="New Phytol.">
        <title>Evolutionary innovations through gain and loss of genes in the ectomycorrhizal Boletales.</title>
        <authorList>
            <person name="Wu G."/>
            <person name="Miyauchi S."/>
            <person name="Morin E."/>
            <person name="Kuo A."/>
            <person name="Drula E."/>
            <person name="Varga T."/>
            <person name="Kohler A."/>
            <person name="Feng B."/>
            <person name="Cao Y."/>
            <person name="Lipzen A."/>
            <person name="Daum C."/>
            <person name="Hundley H."/>
            <person name="Pangilinan J."/>
            <person name="Johnson J."/>
            <person name="Barry K."/>
            <person name="LaButti K."/>
            <person name="Ng V."/>
            <person name="Ahrendt S."/>
            <person name="Min B."/>
            <person name="Choi I.G."/>
            <person name="Park H."/>
            <person name="Plett J.M."/>
            <person name="Magnuson J."/>
            <person name="Spatafora J.W."/>
            <person name="Nagy L.G."/>
            <person name="Henrissat B."/>
            <person name="Grigoriev I.V."/>
            <person name="Yang Z.L."/>
            <person name="Xu J."/>
            <person name="Martin F.M."/>
        </authorList>
    </citation>
    <scope>NUCLEOTIDE SEQUENCE</scope>
    <source>
        <strain evidence="2">KKN 215</strain>
    </source>
</reference>
<accession>A0A8K0XQ57</accession>
<dbReference type="Pfam" id="PF13279">
    <property type="entry name" value="4HBT_2"/>
    <property type="match status" value="1"/>
</dbReference>
<evidence type="ECO:0000313" key="3">
    <source>
        <dbReference type="Proteomes" id="UP000813824"/>
    </source>
</evidence>
<name>A0A8K0XQ57_9AGAR</name>
<dbReference type="PANTHER" id="PTHR12475:SF4">
    <property type="entry name" value="PROTEIN THEM6"/>
    <property type="match status" value="1"/>
</dbReference>
<dbReference type="AlphaFoldDB" id="A0A8K0XQ57"/>
<evidence type="ECO:0000256" key="1">
    <source>
        <dbReference type="ARBA" id="ARBA00038476"/>
    </source>
</evidence>